<reference evidence="1 2" key="1">
    <citation type="submission" date="2021-06" db="EMBL/GenBank/DDBJ databases">
        <title>Caerostris extrusa draft genome.</title>
        <authorList>
            <person name="Kono N."/>
            <person name="Arakawa K."/>
        </authorList>
    </citation>
    <scope>NUCLEOTIDE SEQUENCE [LARGE SCALE GENOMIC DNA]</scope>
</reference>
<keyword evidence="2" id="KW-1185">Reference proteome</keyword>
<sequence>MCKILKVHRIKIYNGHAYRKSCQRQSHHHNLFGSSERVSQEEESYLGLNHIQWVATRSWWLLSLLPCYFHRKSGCVRAVGCAPEDSSM</sequence>
<evidence type="ECO:0000313" key="2">
    <source>
        <dbReference type="Proteomes" id="UP001054945"/>
    </source>
</evidence>
<organism evidence="1 2">
    <name type="scientific">Caerostris extrusa</name>
    <name type="common">Bark spider</name>
    <name type="synonym">Caerostris bankana</name>
    <dbReference type="NCBI Taxonomy" id="172846"/>
    <lineage>
        <taxon>Eukaryota</taxon>
        <taxon>Metazoa</taxon>
        <taxon>Ecdysozoa</taxon>
        <taxon>Arthropoda</taxon>
        <taxon>Chelicerata</taxon>
        <taxon>Arachnida</taxon>
        <taxon>Araneae</taxon>
        <taxon>Araneomorphae</taxon>
        <taxon>Entelegynae</taxon>
        <taxon>Araneoidea</taxon>
        <taxon>Araneidae</taxon>
        <taxon>Caerostris</taxon>
    </lineage>
</organism>
<dbReference type="EMBL" id="BPLR01014253">
    <property type="protein sequence ID" value="GIY67541.1"/>
    <property type="molecule type" value="Genomic_DNA"/>
</dbReference>
<protein>
    <submittedName>
        <fullName evidence="1">Uncharacterized protein</fullName>
    </submittedName>
</protein>
<accession>A0AAV4VBN5</accession>
<dbReference type="AlphaFoldDB" id="A0AAV4VBN5"/>
<name>A0AAV4VBN5_CAEEX</name>
<dbReference type="Proteomes" id="UP001054945">
    <property type="component" value="Unassembled WGS sequence"/>
</dbReference>
<evidence type="ECO:0000313" key="1">
    <source>
        <dbReference type="EMBL" id="GIY67541.1"/>
    </source>
</evidence>
<comment type="caution">
    <text evidence="1">The sequence shown here is derived from an EMBL/GenBank/DDBJ whole genome shotgun (WGS) entry which is preliminary data.</text>
</comment>
<proteinExistence type="predicted"/>
<gene>
    <name evidence="1" type="ORF">CEXT_578971</name>
</gene>